<evidence type="ECO:0000313" key="8">
    <source>
        <dbReference type="Proteomes" id="UP000663882"/>
    </source>
</evidence>
<dbReference type="SUPFAM" id="SSF81321">
    <property type="entry name" value="Family A G protein-coupled receptor-like"/>
    <property type="match status" value="1"/>
</dbReference>
<keyword evidence="4 5" id="KW-0472">Membrane</keyword>
<dbReference type="Gene3D" id="1.20.1070.10">
    <property type="entry name" value="Rhodopsin 7-helix transmembrane proteins"/>
    <property type="match status" value="1"/>
</dbReference>
<evidence type="ECO:0000256" key="5">
    <source>
        <dbReference type="SAM" id="Phobius"/>
    </source>
</evidence>
<gene>
    <name evidence="7" type="ORF">RFH988_LOCUS17948</name>
</gene>
<dbReference type="InterPro" id="IPR017452">
    <property type="entry name" value="GPCR_Rhodpsn_7TM"/>
</dbReference>
<feature type="domain" description="G-protein coupled receptors family 1 profile" evidence="6">
    <location>
        <begin position="28"/>
        <end position="220"/>
    </location>
</feature>
<keyword evidence="3 5" id="KW-1133">Transmembrane helix</keyword>
<keyword evidence="2 5" id="KW-0812">Transmembrane</keyword>
<name>A0A814M645_9BILA</name>
<dbReference type="InterPro" id="IPR036116">
    <property type="entry name" value="FN3_sf"/>
</dbReference>
<feature type="transmembrane region" description="Helical" evidence="5">
    <location>
        <begin position="90"/>
        <end position="108"/>
    </location>
</feature>
<dbReference type="EMBL" id="CAJNOO010000985">
    <property type="protein sequence ID" value="CAF1074495.1"/>
    <property type="molecule type" value="Genomic_DNA"/>
</dbReference>
<feature type="transmembrane region" description="Helical" evidence="5">
    <location>
        <begin position="48"/>
        <end position="70"/>
    </location>
</feature>
<reference evidence="7" key="1">
    <citation type="submission" date="2021-02" db="EMBL/GenBank/DDBJ databases">
        <authorList>
            <person name="Nowell W R."/>
        </authorList>
    </citation>
    <scope>NUCLEOTIDE SEQUENCE</scope>
</reference>
<comment type="subcellular location">
    <subcellularLocation>
        <location evidence="1">Membrane</location>
    </subcellularLocation>
</comment>
<dbReference type="GO" id="GO:0016020">
    <property type="term" value="C:membrane"/>
    <property type="evidence" value="ECO:0007669"/>
    <property type="project" value="UniProtKB-SubCell"/>
</dbReference>
<evidence type="ECO:0000256" key="1">
    <source>
        <dbReference type="ARBA" id="ARBA00004370"/>
    </source>
</evidence>
<organism evidence="7 8">
    <name type="scientific">Rotaria sordida</name>
    <dbReference type="NCBI Taxonomy" id="392033"/>
    <lineage>
        <taxon>Eukaryota</taxon>
        <taxon>Metazoa</taxon>
        <taxon>Spiralia</taxon>
        <taxon>Gnathifera</taxon>
        <taxon>Rotifera</taxon>
        <taxon>Eurotatoria</taxon>
        <taxon>Bdelloidea</taxon>
        <taxon>Philodinida</taxon>
        <taxon>Philodinidae</taxon>
        <taxon>Rotaria</taxon>
    </lineage>
</organism>
<dbReference type="SUPFAM" id="SSF49265">
    <property type="entry name" value="Fibronectin type III"/>
    <property type="match status" value="1"/>
</dbReference>
<evidence type="ECO:0000259" key="6">
    <source>
        <dbReference type="PROSITE" id="PS50262"/>
    </source>
</evidence>
<feature type="transmembrane region" description="Helical" evidence="5">
    <location>
        <begin position="20"/>
        <end position="41"/>
    </location>
</feature>
<dbReference type="OrthoDB" id="9985666at2759"/>
<dbReference type="AlphaFoldDB" id="A0A814M645"/>
<sequence>MATTNLPYMQQQMIRYGMSTYFGLGLAGNICNCIMFTRPLYRQTPSSIYHLSDSIFALFHLIWSISPLFYTLNYPDLQKQSILYCKTRLYGSHVLALLVRYIIACACLDRFFATRADVRLRSLSSFKMATILVFVTCIVCILIGIHIPILMEIRGTICGMFGIYKLIYALYQILSVSILPPALMIVFSALTLRSLHQRHGTQERTKRKDRYLLRVEIFLVFNRKLSDNESHTELHNFVRELLKKTKALQISDIDQLDLSNKEKQLAETLTCQYYNDIQLESYPISFNEQNSVRINFEIPSKLERPYVTNTSCRNTTLSWAKPAYGSGSIQQYKIYGQSHLNSQ</sequence>
<protein>
    <recommendedName>
        <fullName evidence="6">G-protein coupled receptors family 1 profile domain-containing protein</fullName>
    </recommendedName>
</protein>
<dbReference type="PROSITE" id="PS50262">
    <property type="entry name" value="G_PROTEIN_RECEP_F1_2"/>
    <property type="match status" value="1"/>
</dbReference>
<evidence type="ECO:0000256" key="2">
    <source>
        <dbReference type="ARBA" id="ARBA00022692"/>
    </source>
</evidence>
<dbReference type="Proteomes" id="UP000663882">
    <property type="component" value="Unassembled WGS sequence"/>
</dbReference>
<comment type="caution">
    <text evidence="7">The sequence shown here is derived from an EMBL/GenBank/DDBJ whole genome shotgun (WGS) entry which is preliminary data.</text>
</comment>
<accession>A0A814M645</accession>
<evidence type="ECO:0000313" key="7">
    <source>
        <dbReference type="EMBL" id="CAF1074495.1"/>
    </source>
</evidence>
<proteinExistence type="predicted"/>
<feature type="transmembrane region" description="Helical" evidence="5">
    <location>
        <begin position="129"/>
        <end position="149"/>
    </location>
</feature>
<evidence type="ECO:0000256" key="3">
    <source>
        <dbReference type="ARBA" id="ARBA00022989"/>
    </source>
</evidence>
<evidence type="ECO:0000256" key="4">
    <source>
        <dbReference type="ARBA" id="ARBA00023136"/>
    </source>
</evidence>
<feature type="transmembrane region" description="Helical" evidence="5">
    <location>
        <begin position="169"/>
        <end position="192"/>
    </location>
</feature>